<dbReference type="RefSeq" id="WP_023323552.1">
    <property type="nucleotide sequence ID" value="NZ_BIHQ01000027.1"/>
</dbReference>
<sequence>MGIKVSTKEALPKLETTFFIVSDSSKVRVKLGALNFNYTLSPCEKYLYVQLCNSKTEDAGKFIKIDTATGEKIYSVFPEWGWASGYAFTEQGALMVESGHYGSWQIDDGGNIVDRSGYYLHRVNIADYGTTNALPDFFELHGKTPETCAVAMASLERFLTSCFSMLHGISYGASALKARAEIQVFMGDSEGALQSCVDALYLNPKATVKRMLNTLSKKLNIDKEMLKQSKWAEQLKLSVEQIRNKEIKSSEDNLGEVFPSMDVTLAKNRSIVNASYGNNNKIMLLVLIAIVIFIFVTLK</sequence>
<evidence type="ECO:0000313" key="3">
    <source>
        <dbReference type="Proteomes" id="UP000258928"/>
    </source>
</evidence>
<evidence type="ECO:0000313" key="2">
    <source>
        <dbReference type="EMBL" id="SXF99315.1"/>
    </source>
</evidence>
<protein>
    <submittedName>
        <fullName evidence="2">Uncharacterized protein</fullName>
    </submittedName>
</protein>
<dbReference type="EMBL" id="UKAS01000044">
    <property type="protein sequence ID" value="SXF99315.1"/>
    <property type="molecule type" value="Genomic_DNA"/>
</dbReference>
<keyword evidence="1" id="KW-1133">Transmembrane helix</keyword>
<name>A0ABD7PEA0_KLEVA</name>
<dbReference type="AlphaFoldDB" id="A0ABD7PEA0"/>
<gene>
    <name evidence="2" type="ORF">SAMEA3729809_05512</name>
</gene>
<comment type="caution">
    <text evidence="2">The sequence shown here is derived from an EMBL/GenBank/DDBJ whole genome shotgun (WGS) entry which is preliminary data.</text>
</comment>
<feature type="transmembrane region" description="Helical" evidence="1">
    <location>
        <begin position="282"/>
        <end position="298"/>
    </location>
</feature>
<reference evidence="2 3" key="1">
    <citation type="submission" date="2018-08" db="EMBL/GenBank/DDBJ databases">
        <authorList>
            <consortium name="Pathogen Informatics"/>
        </authorList>
    </citation>
    <scope>NUCLEOTIDE SEQUENCE [LARGE SCALE GENOMIC DNA]</scope>
    <source>
        <strain evidence="2 3">EuSCAPE_TR218</strain>
    </source>
</reference>
<keyword evidence="1" id="KW-0812">Transmembrane</keyword>
<evidence type="ECO:0000256" key="1">
    <source>
        <dbReference type="SAM" id="Phobius"/>
    </source>
</evidence>
<organism evidence="2 3">
    <name type="scientific">Klebsiella variicola</name>
    <dbReference type="NCBI Taxonomy" id="244366"/>
    <lineage>
        <taxon>Bacteria</taxon>
        <taxon>Pseudomonadati</taxon>
        <taxon>Pseudomonadota</taxon>
        <taxon>Gammaproteobacteria</taxon>
        <taxon>Enterobacterales</taxon>
        <taxon>Enterobacteriaceae</taxon>
        <taxon>Klebsiella/Raoultella group</taxon>
        <taxon>Klebsiella</taxon>
        <taxon>Klebsiella pneumoniae complex</taxon>
    </lineage>
</organism>
<keyword evidence="1" id="KW-0472">Membrane</keyword>
<dbReference type="Proteomes" id="UP000258928">
    <property type="component" value="Unassembled WGS sequence"/>
</dbReference>
<accession>A0ABD7PEA0</accession>
<proteinExistence type="predicted"/>